<dbReference type="HOGENOM" id="CLU_063430_3_0_0"/>
<accession>A7NLD6</accession>
<dbReference type="InterPro" id="IPR002052">
    <property type="entry name" value="DNA_methylase_N6_adenine_CS"/>
</dbReference>
<protein>
    <recommendedName>
        <fullName evidence="2 7">Site-specific DNA-methyltransferase (adenine-specific)</fullName>
        <ecNumber evidence="2 7">2.1.1.72</ecNumber>
    </recommendedName>
</protein>
<evidence type="ECO:0000256" key="5">
    <source>
        <dbReference type="ARBA" id="ARBA00022691"/>
    </source>
</evidence>
<dbReference type="PROSITE" id="PS00092">
    <property type="entry name" value="N6_MTASE"/>
    <property type="match status" value="1"/>
</dbReference>
<dbReference type="EMBL" id="CP000804">
    <property type="protein sequence ID" value="ABU58319.1"/>
    <property type="molecule type" value="Genomic_DNA"/>
</dbReference>
<evidence type="ECO:0000256" key="2">
    <source>
        <dbReference type="ARBA" id="ARBA00011900"/>
    </source>
</evidence>
<proteinExistence type="inferred from homology"/>
<dbReference type="Gene3D" id="1.10.1020.10">
    <property type="entry name" value="Adenine-specific Methyltransferase, Domain 2"/>
    <property type="match status" value="1"/>
</dbReference>
<dbReference type="InterPro" id="IPR012327">
    <property type="entry name" value="MeTrfase_D12"/>
</dbReference>
<dbReference type="PANTHER" id="PTHR30481:SF3">
    <property type="entry name" value="DNA ADENINE METHYLASE"/>
    <property type="match status" value="1"/>
</dbReference>
<evidence type="ECO:0000256" key="3">
    <source>
        <dbReference type="ARBA" id="ARBA00022603"/>
    </source>
</evidence>
<dbReference type="InterPro" id="IPR029063">
    <property type="entry name" value="SAM-dependent_MTases_sf"/>
</dbReference>
<dbReference type="GO" id="GO:0009307">
    <property type="term" value="P:DNA restriction-modification system"/>
    <property type="evidence" value="ECO:0007669"/>
    <property type="project" value="InterPro"/>
</dbReference>
<dbReference type="REBASE" id="16060">
    <property type="entry name" value="M.Rca13941ORF2236P"/>
</dbReference>
<dbReference type="GO" id="GO:0006298">
    <property type="term" value="P:mismatch repair"/>
    <property type="evidence" value="ECO:0007669"/>
    <property type="project" value="TreeGrafter"/>
</dbReference>
<keyword evidence="4 7" id="KW-0808">Transferase</keyword>
<dbReference type="EC" id="2.1.1.72" evidence="2 7"/>
<dbReference type="PANTHER" id="PTHR30481">
    <property type="entry name" value="DNA ADENINE METHYLASE"/>
    <property type="match status" value="1"/>
</dbReference>
<dbReference type="Proteomes" id="UP000000263">
    <property type="component" value="Chromosome"/>
</dbReference>
<evidence type="ECO:0000256" key="6">
    <source>
        <dbReference type="ARBA" id="ARBA00047942"/>
    </source>
</evidence>
<sequence>MIVLQGLPRTVKQVIVPPIKCQGIKTKLVKFILSNVSWNGKGRWIEPFLGSGVVLFNVQPERALVNDINPHIIRLYQMIYDGSLSPEEVRTYLTAEGKKLLVSGEDYYYAVRERFNKSGDPLDFIFLNRSCFNGIMRFNSKGEFNVPFCRKPDRFRQSYATKIVNQISQIRKIMQSKDWEFCVGDWRHILENVTEDDFVYLDPPYIGRHTDYYQQWSEDNASDLAIIARNLPCGFALSMWKENKYRLNPHIAYYWDGLIERTFTHFYHVGSTEDLRNSMEEALLIKPGHEAGKVETTKAAKPVQLAFALHEQAG</sequence>
<dbReference type="GO" id="GO:0043565">
    <property type="term" value="F:sequence-specific DNA binding"/>
    <property type="evidence" value="ECO:0007669"/>
    <property type="project" value="TreeGrafter"/>
</dbReference>
<evidence type="ECO:0000313" key="8">
    <source>
        <dbReference type="EMBL" id="ABU58319.1"/>
    </source>
</evidence>
<dbReference type="AlphaFoldDB" id="A7NLD6"/>
<dbReference type="NCBIfam" id="TIGR00571">
    <property type="entry name" value="dam"/>
    <property type="match status" value="1"/>
</dbReference>
<dbReference type="KEGG" id="rca:Rcas_2236"/>
<dbReference type="PRINTS" id="PR00505">
    <property type="entry name" value="D12N6MTFRASE"/>
</dbReference>
<dbReference type="InterPro" id="IPR012263">
    <property type="entry name" value="M_m6A_EcoRV"/>
</dbReference>
<keyword evidence="9" id="KW-1185">Reference proteome</keyword>
<evidence type="ECO:0000313" key="9">
    <source>
        <dbReference type="Proteomes" id="UP000000263"/>
    </source>
</evidence>
<dbReference type="PIRSF" id="PIRSF000398">
    <property type="entry name" value="M_m6A_EcoRV"/>
    <property type="match status" value="1"/>
</dbReference>
<dbReference type="RefSeq" id="WP_012120743.1">
    <property type="nucleotide sequence ID" value="NC_009767.1"/>
</dbReference>
<keyword evidence="3 7" id="KW-0489">Methyltransferase</keyword>
<reference evidence="8 9" key="1">
    <citation type="submission" date="2007-08" db="EMBL/GenBank/DDBJ databases">
        <title>Complete sequence of Roseiflexus castenholzii DSM 13941.</title>
        <authorList>
            <consortium name="US DOE Joint Genome Institute"/>
            <person name="Copeland A."/>
            <person name="Lucas S."/>
            <person name="Lapidus A."/>
            <person name="Barry K."/>
            <person name="Glavina del Rio T."/>
            <person name="Dalin E."/>
            <person name="Tice H."/>
            <person name="Pitluck S."/>
            <person name="Thompson L.S."/>
            <person name="Brettin T."/>
            <person name="Bruce D."/>
            <person name="Detter J.C."/>
            <person name="Han C."/>
            <person name="Tapia R."/>
            <person name="Schmutz J."/>
            <person name="Larimer F."/>
            <person name="Land M."/>
            <person name="Hauser L."/>
            <person name="Kyrpides N."/>
            <person name="Mikhailova N."/>
            <person name="Bryant D.A."/>
            <person name="Hanada S."/>
            <person name="Tsukatani Y."/>
            <person name="Richardson P."/>
        </authorList>
    </citation>
    <scope>NUCLEOTIDE SEQUENCE [LARGE SCALE GENOMIC DNA]</scope>
    <source>
        <strain evidence="9">DSM 13941 / HLO8</strain>
    </source>
</reference>
<keyword evidence="5 7" id="KW-0949">S-adenosyl-L-methionine</keyword>
<evidence type="ECO:0000256" key="1">
    <source>
        <dbReference type="ARBA" id="ARBA00006594"/>
    </source>
</evidence>
<dbReference type="InterPro" id="IPR023095">
    <property type="entry name" value="Ade_MeTrfase_dom_2"/>
</dbReference>
<dbReference type="SUPFAM" id="SSF53335">
    <property type="entry name" value="S-adenosyl-L-methionine-dependent methyltransferases"/>
    <property type="match status" value="1"/>
</dbReference>
<dbReference type="Gene3D" id="3.40.50.150">
    <property type="entry name" value="Vaccinia Virus protein VP39"/>
    <property type="match status" value="1"/>
</dbReference>
<dbReference type="GO" id="GO:1904047">
    <property type="term" value="F:S-adenosyl-L-methionine binding"/>
    <property type="evidence" value="ECO:0007669"/>
    <property type="project" value="TreeGrafter"/>
</dbReference>
<gene>
    <name evidence="8" type="ordered locus">Rcas_2236</name>
</gene>
<evidence type="ECO:0000256" key="4">
    <source>
        <dbReference type="ARBA" id="ARBA00022679"/>
    </source>
</evidence>
<comment type="similarity">
    <text evidence="1 7">Belongs to the N(4)/N(6)-methyltransferase family.</text>
</comment>
<organism evidence="8 9">
    <name type="scientific">Roseiflexus castenholzii (strain DSM 13941 / HLO8)</name>
    <dbReference type="NCBI Taxonomy" id="383372"/>
    <lineage>
        <taxon>Bacteria</taxon>
        <taxon>Bacillati</taxon>
        <taxon>Chloroflexota</taxon>
        <taxon>Chloroflexia</taxon>
        <taxon>Chloroflexales</taxon>
        <taxon>Roseiflexineae</taxon>
        <taxon>Roseiflexaceae</taxon>
        <taxon>Roseiflexus</taxon>
    </lineage>
</organism>
<dbReference type="GO" id="GO:0009007">
    <property type="term" value="F:site-specific DNA-methyltransferase (adenine-specific) activity"/>
    <property type="evidence" value="ECO:0007669"/>
    <property type="project" value="UniProtKB-UniRule"/>
</dbReference>
<dbReference type="GO" id="GO:0032259">
    <property type="term" value="P:methylation"/>
    <property type="evidence" value="ECO:0007669"/>
    <property type="project" value="UniProtKB-KW"/>
</dbReference>
<dbReference type="STRING" id="383372.Rcas_2236"/>
<evidence type="ECO:0000256" key="7">
    <source>
        <dbReference type="RuleBase" id="RU361257"/>
    </source>
</evidence>
<comment type="catalytic activity">
    <reaction evidence="6 7">
        <text>a 2'-deoxyadenosine in DNA + S-adenosyl-L-methionine = an N(6)-methyl-2'-deoxyadenosine in DNA + S-adenosyl-L-homocysteine + H(+)</text>
        <dbReference type="Rhea" id="RHEA:15197"/>
        <dbReference type="Rhea" id="RHEA-COMP:12418"/>
        <dbReference type="Rhea" id="RHEA-COMP:12419"/>
        <dbReference type="ChEBI" id="CHEBI:15378"/>
        <dbReference type="ChEBI" id="CHEBI:57856"/>
        <dbReference type="ChEBI" id="CHEBI:59789"/>
        <dbReference type="ChEBI" id="CHEBI:90615"/>
        <dbReference type="ChEBI" id="CHEBI:90616"/>
        <dbReference type="EC" id="2.1.1.72"/>
    </reaction>
</comment>
<dbReference type="Pfam" id="PF02086">
    <property type="entry name" value="MethyltransfD12"/>
    <property type="match status" value="1"/>
</dbReference>
<dbReference type="eggNOG" id="COG0338">
    <property type="taxonomic scope" value="Bacteria"/>
</dbReference>
<name>A7NLD6_ROSCS</name>